<dbReference type="Proteomes" id="UP000470875">
    <property type="component" value="Unassembled WGS sequence"/>
</dbReference>
<gene>
    <name evidence="1" type="ORF">FYJ24_05900</name>
</gene>
<dbReference type="RefSeq" id="WP_154544544.1">
    <property type="nucleotide sequence ID" value="NZ_VULO01000006.1"/>
</dbReference>
<sequence length="158" mass="18180">MTTRIAFGPLASFTQWVTDTYPEFSMPGHRVSLFRRQVWDPSVGQWFEKEMMLPVAGGNPLLLVPNEWVRSGLLMSAKRFYKTKVLVFVQQTKAAYLPDRKLHIPTKKELRAYPNLHGTHKTNIRVTLQALDAGDDLVSNFQDHVNKKWNMRHSSKAA</sequence>
<organism evidence="1 2">
    <name type="scientific">Scrofimicrobium canadense</name>
    <dbReference type="NCBI Taxonomy" id="2652290"/>
    <lineage>
        <taxon>Bacteria</taxon>
        <taxon>Bacillati</taxon>
        <taxon>Actinomycetota</taxon>
        <taxon>Actinomycetes</taxon>
        <taxon>Actinomycetales</taxon>
        <taxon>Actinomycetaceae</taxon>
        <taxon>Scrofimicrobium</taxon>
    </lineage>
</organism>
<comment type="caution">
    <text evidence="1">The sequence shown here is derived from an EMBL/GenBank/DDBJ whole genome shotgun (WGS) entry which is preliminary data.</text>
</comment>
<protein>
    <submittedName>
        <fullName evidence="1">Uncharacterized protein</fullName>
    </submittedName>
</protein>
<name>A0A6N7W4R3_9ACTO</name>
<reference evidence="1 2" key="1">
    <citation type="submission" date="2019-08" db="EMBL/GenBank/DDBJ databases">
        <title>In-depth cultivation of the pig gut microbiome towards novel bacterial diversity and tailored functional studies.</title>
        <authorList>
            <person name="Wylensek D."/>
            <person name="Hitch T.C.A."/>
            <person name="Clavel T."/>
        </authorList>
    </citation>
    <scope>NUCLEOTIDE SEQUENCE [LARGE SCALE GENOMIC DNA]</scope>
    <source>
        <strain evidence="1 2">WB03_NA08</strain>
    </source>
</reference>
<evidence type="ECO:0000313" key="1">
    <source>
        <dbReference type="EMBL" id="MSS84305.1"/>
    </source>
</evidence>
<accession>A0A6N7W4R3</accession>
<dbReference type="EMBL" id="VULO01000006">
    <property type="protein sequence ID" value="MSS84305.1"/>
    <property type="molecule type" value="Genomic_DNA"/>
</dbReference>
<dbReference type="AlphaFoldDB" id="A0A6N7W4R3"/>
<keyword evidence="2" id="KW-1185">Reference proteome</keyword>
<proteinExistence type="predicted"/>
<evidence type="ECO:0000313" key="2">
    <source>
        <dbReference type="Proteomes" id="UP000470875"/>
    </source>
</evidence>